<gene>
    <name evidence="1" type="ORF">Sradi_0745400</name>
</gene>
<reference evidence="1" key="2">
    <citation type="journal article" date="2024" name="Plant">
        <title>Genomic evolution and insights into agronomic trait innovations of Sesamum species.</title>
        <authorList>
            <person name="Miao H."/>
            <person name="Wang L."/>
            <person name="Qu L."/>
            <person name="Liu H."/>
            <person name="Sun Y."/>
            <person name="Le M."/>
            <person name="Wang Q."/>
            <person name="Wei S."/>
            <person name="Zheng Y."/>
            <person name="Lin W."/>
            <person name="Duan Y."/>
            <person name="Cao H."/>
            <person name="Xiong S."/>
            <person name="Wang X."/>
            <person name="Wei L."/>
            <person name="Li C."/>
            <person name="Ma Q."/>
            <person name="Ju M."/>
            <person name="Zhao R."/>
            <person name="Li G."/>
            <person name="Mu C."/>
            <person name="Tian Q."/>
            <person name="Mei H."/>
            <person name="Zhang T."/>
            <person name="Gao T."/>
            <person name="Zhang H."/>
        </authorList>
    </citation>
    <scope>NUCLEOTIDE SEQUENCE</scope>
    <source>
        <strain evidence="1">G02</strain>
    </source>
</reference>
<dbReference type="InterPro" id="IPR036691">
    <property type="entry name" value="Endo/exonu/phosph_ase_sf"/>
</dbReference>
<dbReference type="SUPFAM" id="SSF56219">
    <property type="entry name" value="DNase I-like"/>
    <property type="match status" value="1"/>
</dbReference>
<name>A0AAW2VNR6_SESRA</name>
<evidence type="ECO:0000313" key="1">
    <source>
        <dbReference type="EMBL" id="KAL0431194.1"/>
    </source>
</evidence>
<protein>
    <submittedName>
        <fullName evidence="1">Uncharacterized protein</fullName>
    </submittedName>
</protein>
<accession>A0AAW2VNR6</accession>
<organism evidence="1">
    <name type="scientific">Sesamum radiatum</name>
    <name type="common">Black benniseed</name>
    <dbReference type="NCBI Taxonomy" id="300843"/>
    <lineage>
        <taxon>Eukaryota</taxon>
        <taxon>Viridiplantae</taxon>
        <taxon>Streptophyta</taxon>
        <taxon>Embryophyta</taxon>
        <taxon>Tracheophyta</taxon>
        <taxon>Spermatophyta</taxon>
        <taxon>Magnoliopsida</taxon>
        <taxon>eudicotyledons</taxon>
        <taxon>Gunneridae</taxon>
        <taxon>Pentapetalae</taxon>
        <taxon>asterids</taxon>
        <taxon>lamiids</taxon>
        <taxon>Lamiales</taxon>
        <taxon>Pedaliaceae</taxon>
        <taxon>Sesamum</taxon>
    </lineage>
</organism>
<dbReference type="AlphaFoldDB" id="A0AAW2VNR6"/>
<proteinExistence type="predicted"/>
<dbReference type="Gene3D" id="3.60.10.10">
    <property type="entry name" value="Endonuclease/exonuclease/phosphatase"/>
    <property type="match status" value="1"/>
</dbReference>
<dbReference type="EMBL" id="JACGWJ010000003">
    <property type="protein sequence ID" value="KAL0431194.1"/>
    <property type="molecule type" value="Genomic_DNA"/>
</dbReference>
<comment type="caution">
    <text evidence="1">The sequence shown here is derived from an EMBL/GenBank/DDBJ whole genome shotgun (WGS) entry which is preliminary data.</text>
</comment>
<reference evidence="1" key="1">
    <citation type="submission" date="2020-06" db="EMBL/GenBank/DDBJ databases">
        <authorList>
            <person name="Li T."/>
            <person name="Hu X."/>
            <person name="Zhang T."/>
            <person name="Song X."/>
            <person name="Zhang H."/>
            <person name="Dai N."/>
            <person name="Sheng W."/>
            <person name="Hou X."/>
            <person name="Wei L."/>
        </authorList>
    </citation>
    <scope>NUCLEOTIDE SEQUENCE</scope>
    <source>
        <strain evidence="1">G02</strain>
        <tissue evidence="1">Leaf</tissue>
    </source>
</reference>
<sequence length="116" mass="13417">MDSLKRNFDMYGITVTAIDQSEDQGRKHETWELLRTLNRKSDLPSLFYGYFNVTLFHHEKESSHSANASHIRGFRCALEESDLYDLGYNGPKFTWSNNREALAIVKVRLDRALACS</sequence>